<evidence type="ECO:0000259" key="12">
    <source>
        <dbReference type="PROSITE" id="PS50011"/>
    </source>
</evidence>
<dbReference type="CDD" id="cd06613">
    <property type="entry name" value="STKc_MAP4K3_like"/>
    <property type="match status" value="1"/>
</dbReference>
<dbReference type="InterPro" id="IPR050629">
    <property type="entry name" value="STE20/SPS1-PAK"/>
</dbReference>
<dbReference type="GO" id="GO:0035556">
    <property type="term" value="P:intracellular signal transduction"/>
    <property type="evidence" value="ECO:0007669"/>
    <property type="project" value="TreeGrafter"/>
</dbReference>
<accession>A0AAV3NLI6</accession>
<sequence>MSRAVASMQGVGEGGFGRQRRSGASGKDERTGVLRQQGSGKVSSSSIPESVTREDPTTKYELLNELGKGSYGSVYKARDLRTSELVAIKVISLCEGEEGYEEIRGEIEMLQQCNHPNVVRYLGSYHHGEEYLWIVMEYCGGGSVADIMNVTDEPLEEFQIAFICREALKGLSYLHSIFKVHRDIKGGNILLSDQGEVKLGDFGVAAQLTRTMSKRNTFIGTPHWMAPEVIQESRYDGKVDVWALGVSAIEMAEGFPPRATVHPMRVLFMISSEPAPMLEDKEKWSLVFHDFVAKCLTKDPRLRPTAAEMLKHKFIEKCKSNASVMLPKIERAKDARETLALEASNVLPETDLPSDEIGGTVPSKRYDADLHAGDVPRTVKRFDEQRPLEGDFGTVIVHDREADPSAVGRISTNADNGNTGGPSISGVEGKSSHPWAGDTIKANIPAVQVPGISSVASADQSAKGTSTFQATVGASASSKSETVSRKALDKLWSIYSAGNTVPIPFLRATDISPIALLSENVLGGWQRDHSGNIAVEAMQELFAGDAQSKKGRTRQNEVPVPLSVYQRLASSPTLMNLTQALAYHKMCYEEMPLQEMQATQEQQTIQNLSDTLRTILRL</sequence>
<organism evidence="13 14">
    <name type="scientific">Lithospermum erythrorhizon</name>
    <name type="common">Purple gromwell</name>
    <name type="synonym">Lithospermum officinale var. erythrorhizon</name>
    <dbReference type="NCBI Taxonomy" id="34254"/>
    <lineage>
        <taxon>Eukaryota</taxon>
        <taxon>Viridiplantae</taxon>
        <taxon>Streptophyta</taxon>
        <taxon>Embryophyta</taxon>
        <taxon>Tracheophyta</taxon>
        <taxon>Spermatophyta</taxon>
        <taxon>Magnoliopsida</taxon>
        <taxon>eudicotyledons</taxon>
        <taxon>Gunneridae</taxon>
        <taxon>Pentapetalae</taxon>
        <taxon>asterids</taxon>
        <taxon>lamiids</taxon>
        <taxon>Boraginales</taxon>
        <taxon>Boraginaceae</taxon>
        <taxon>Boraginoideae</taxon>
        <taxon>Lithospermeae</taxon>
        <taxon>Lithospermum</taxon>
    </lineage>
</organism>
<evidence type="ECO:0000256" key="7">
    <source>
        <dbReference type="ARBA" id="ARBA00022840"/>
    </source>
</evidence>
<proteinExistence type="inferred from homology"/>
<dbReference type="FunFam" id="1.10.510.10:FF:000207">
    <property type="entry name" value="serine/threonine-protein kinase dst1 isoform X1"/>
    <property type="match status" value="1"/>
</dbReference>
<dbReference type="Proteomes" id="UP001454036">
    <property type="component" value="Unassembled WGS sequence"/>
</dbReference>
<feature type="binding site" evidence="10">
    <location>
        <position position="89"/>
    </location>
    <ligand>
        <name>ATP</name>
        <dbReference type="ChEBI" id="CHEBI:30616"/>
    </ligand>
</feature>
<evidence type="ECO:0000256" key="4">
    <source>
        <dbReference type="ARBA" id="ARBA00022679"/>
    </source>
</evidence>
<dbReference type="InterPro" id="IPR000719">
    <property type="entry name" value="Prot_kinase_dom"/>
</dbReference>
<evidence type="ECO:0000256" key="5">
    <source>
        <dbReference type="ARBA" id="ARBA00022741"/>
    </source>
</evidence>
<dbReference type="SMART" id="SM00220">
    <property type="entry name" value="S_TKc"/>
    <property type="match status" value="1"/>
</dbReference>
<evidence type="ECO:0000256" key="11">
    <source>
        <dbReference type="SAM" id="MobiDB-lite"/>
    </source>
</evidence>
<keyword evidence="4" id="KW-0808">Transferase</keyword>
<dbReference type="PANTHER" id="PTHR48012:SF18">
    <property type="entry name" value="HAPPYHOUR, ISOFORM A"/>
    <property type="match status" value="1"/>
</dbReference>
<keyword evidence="3 13" id="KW-0723">Serine/threonine-protein kinase</keyword>
<comment type="caution">
    <text evidence="13">The sequence shown here is derived from an EMBL/GenBank/DDBJ whole genome shotgun (WGS) entry which is preliminary data.</text>
</comment>
<evidence type="ECO:0000313" key="14">
    <source>
        <dbReference type="Proteomes" id="UP001454036"/>
    </source>
</evidence>
<dbReference type="PANTHER" id="PTHR48012">
    <property type="entry name" value="STERILE20-LIKE KINASE, ISOFORM B-RELATED"/>
    <property type="match status" value="1"/>
</dbReference>
<evidence type="ECO:0000256" key="6">
    <source>
        <dbReference type="ARBA" id="ARBA00022777"/>
    </source>
</evidence>
<feature type="region of interest" description="Disordered" evidence="11">
    <location>
        <begin position="407"/>
        <end position="432"/>
    </location>
</feature>
<evidence type="ECO:0000256" key="8">
    <source>
        <dbReference type="ARBA" id="ARBA00047899"/>
    </source>
</evidence>
<name>A0AAV3NLI6_LITER</name>
<dbReference type="GO" id="GO:0005737">
    <property type="term" value="C:cytoplasm"/>
    <property type="evidence" value="ECO:0007669"/>
    <property type="project" value="TreeGrafter"/>
</dbReference>
<dbReference type="Gene3D" id="1.10.510.10">
    <property type="entry name" value="Transferase(Phosphotransferase) domain 1"/>
    <property type="match status" value="1"/>
</dbReference>
<dbReference type="GO" id="GO:0005524">
    <property type="term" value="F:ATP binding"/>
    <property type="evidence" value="ECO:0007669"/>
    <property type="project" value="UniProtKB-UniRule"/>
</dbReference>
<evidence type="ECO:0000256" key="9">
    <source>
        <dbReference type="ARBA" id="ARBA00048679"/>
    </source>
</evidence>
<evidence type="ECO:0000256" key="3">
    <source>
        <dbReference type="ARBA" id="ARBA00022527"/>
    </source>
</evidence>
<reference evidence="13 14" key="1">
    <citation type="submission" date="2024-01" db="EMBL/GenBank/DDBJ databases">
        <title>The complete chloroplast genome sequence of Lithospermum erythrorhizon: insights into the phylogenetic relationship among Boraginaceae species and the maternal lineages of purple gromwells.</title>
        <authorList>
            <person name="Okada T."/>
            <person name="Watanabe K."/>
        </authorList>
    </citation>
    <scope>NUCLEOTIDE SEQUENCE [LARGE SCALE GENOMIC DNA]</scope>
</reference>
<evidence type="ECO:0000313" key="13">
    <source>
        <dbReference type="EMBL" id="GAA0139798.1"/>
    </source>
</evidence>
<dbReference type="FunFam" id="3.30.200.20:FF:000042">
    <property type="entry name" value="Aurora kinase A"/>
    <property type="match status" value="1"/>
</dbReference>
<feature type="domain" description="Protein kinase" evidence="12">
    <location>
        <begin position="60"/>
        <end position="315"/>
    </location>
</feature>
<dbReference type="AlphaFoldDB" id="A0AAV3NLI6"/>
<dbReference type="PROSITE" id="PS00107">
    <property type="entry name" value="PROTEIN_KINASE_ATP"/>
    <property type="match status" value="1"/>
</dbReference>
<keyword evidence="5 10" id="KW-0547">Nucleotide-binding</keyword>
<keyword evidence="14" id="KW-1185">Reference proteome</keyword>
<gene>
    <name evidence="13" type="ORF">LIER_01272</name>
</gene>
<dbReference type="EC" id="2.7.11.1" evidence="2"/>
<dbReference type="SUPFAM" id="SSF56112">
    <property type="entry name" value="Protein kinase-like (PK-like)"/>
    <property type="match status" value="1"/>
</dbReference>
<evidence type="ECO:0000256" key="10">
    <source>
        <dbReference type="PROSITE-ProRule" id="PRU10141"/>
    </source>
</evidence>
<feature type="compositionally biased region" description="Polar residues" evidence="11">
    <location>
        <begin position="34"/>
        <end position="49"/>
    </location>
</feature>
<dbReference type="InterPro" id="IPR011009">
    <property type="entry name" value="Kinase-like_dom_sf"/>
</dbReference>
<keyword evidence="6 13" id="KW-0418">Kinase</keyword>
<dbReference type="PROSITE" id="PS50011">
    <property type="entry name" value="PROTEIN_KINASE_DOM"/>
    <property type="match status" value="1"/>
</dbReference>
<dbReference type="InterPro" id="IPR017441">
    <property type="entry name" value="Protein_kinase_ATP_BS"/>
</dbReference>
<dbReference type="Pfam" id="PF00069">
    <property type="entry name" value="Pkinase"/>
    <property type="match status" value="1"/>
</dbReference>
<evidence type="ECO:0000256" key="1">
    <source>
        <dbReference type="ARBA" id="ARBA00008874"/>
    </source>
</evidence>
<protein>
    <recommendedName>
        <fullName evidence="2">non-specific serine/threonine protein kinase</fullName>
        <ecNumber evidence="2">2.7.11.1</ecNumber>
    </recommendedName>
</protein>
<feature type="region of interest" description="Disordered" evidence="11">
    <location>
        <begin position="1"/>
        <end position="56"/>
    </location>
</feature>
<keyword evidence="7 10" id="KW-0067">ATP-binding</keyword>
<comment type="catalytic activity">
    <reaction evidence="8">
        <text>L-threonyl-[protein] + ATP = O-phospho-L-threonyl-[protein] + ADP + H(+)</text>
        <dbReference type="Rhea" id="RHEA:46608"/>
        <dbReference type="Rhea" id="RHEA-COMP:11060"/>
        <dbReference type="Rhea" id="RHEA-COMP:11605"/>
        <dbReference type="ChEBI" id="CHEBI:15378"/>
        <dbReference type="ChEBI" id="CHEBI:30013"/>
        <dbReference type="ChEBI" id="CHEBI:30616"/>
        <dbReference type="ChEBI" id="CHEBI:61977"/>
        <dbReference type="ChEBI" id="CHEBI:456216"/>
        <dbReference type="EC" id="2.7.11.1"/>
    </reaction>
</comment>
<comment type="similarity">
    <text evidence="1">Belongs to the protein kinase superfamily. STE Ser/Thr protein kinase family. STE20 subfamily.</text>
</comment>
<dbReference type="GO" id="GO:0004674">
    <property type="term" value="F:protein serine/threonine kinase activity"/>
    <property type="evidence" value="ECO:0007669"/>
    <property type="project" value="UniProtKB-KW"/>
</dbReference>
<dbReference type="EMBL" id="BAABME010000120">
    <property type="protein sequence ID" value="GAA0139798.1"/>
    <property type="molecule type" value="Genomic_DNA"/>
</dbReference>
<evidence type="ECO:0000256" key="2">
    <source>
        <dbReference type="ARBA" id="ARBA00012513"/>
    </source>
</evidence>
<comment type="catalytic activity">
    <reaction evidence="9">
        <text>L-seryl-[protein] + ATP = O-phospho-L-seryl-[protein] + ADP + H(+)</text>
        <dbReference type="Rhea" id="RHEA:17989"/>
        <dbReference type="Rhea" id="RHEA-COMP:9863"/>
        <dbReference type="Rhea" id="RHEA-COMP:11604"/>
        <dbReference type="ChEBI" id="CHEBI:15378"/>
        <dbReference type="ChEBI" id="CHEBI:29999"/>
        <dbReference type="ChEBI" id="CHEBI:30616"/>
        <dbReference type="ChEBI" id="CHEBI:83421"/>
        <dbReference type="ChEBI" id="CHEBI:456216"/>
        <dbReference type="EC" id="2.7.11.1"/>
    </reaction>
</comment>